<dbReference type="Gene3D" id="3.30.420.10">
    <property type="entry name" value="Ribonuclease H-like superfamily/Ribonuclease H"/>
    <property type="match status" value="1"/>
</dbReference>
<dbReference type="InterPro" id="IPR036397">
    <property type="entry name" value="RNaseH_sf"/>
</dbReference>
<dbReference type="Proteomes" id="UP001161247">
    <property type="component" value="Chromosome 2"/>
</dbReference>
<dbReference type="SUPFAM" id="SSF53098">
    <property type="entry name" value="Ribonuclease H-like"/>
    <property type="match status" value="1"/>
</dbReference>
<organism evidence="2 3">
    <name type="scientific">Oldenlandia corymbosa var. corymbosa</name>
    <dbReference type="NCBI Taxonomy" id="529605"/>
    <lineage>
        <taxon>Eukaryota</taxon>
        <taxon>Viridiplantae</taxon>
        <taxon>Streptophyta</taxon>
        <taxon>Embryophyta</taxon>
        <taxon>Tracheophyta</taxon>
        <taxon>Spermatophyta</taxon>
        <taxon>Magnoliopsida</taxon>
        <taxon>eudicotyledons</taxon>
        <taxon>Gunneridae</taxon>
        <taxon>Pentapetalae</taxon>
        <taxon>asterids</taxon>
        <taxon>lamiids</taxon>
        <taxon>Gentianales</taxon>
        <taxon>Rubiaceae</taxon>
        <taxon>Rubioideae</taxon>
        <taxon>Spermacoceae</taxon>
        <taxon>Hedyotis-Oldenlandia complex</taxon>
        <taxon>Oldenlandia</taxon>
    </lineage>
</organism>
<feature type="region of interest" description="Disordered" evidence="1">
    <location>
        <begin position="360"/>
        <end position="391"/>
    </location>
</feature>
<dbReference type="EMBL" id="OX459119">
    <property type="protein sequence ID" value="CAI9094481.1"/>
    <property type="molecule type" value="Genomic_DNA"/>
</dbReference>
<dbReference type="GO" id="GO:0003676">
    <property type="term" value="F:nucleic acid binding"/>
    <property type="evidence" value="ECO:0007669"/>
    <property type="project" value="InterPro"/>
</dbReference>
<dbReference type="InterPro" id="IPR012337">
    <property type="entry name" value="RNaseH-like_sf"/>
</dbReference>
<dbReference type="AlphaFoldDB" id="A0AAV1CFF1"/>
<gene>
    <name evidence="2" type="ORF">OLC1_LOCUS5637</name>
</gene>
<reference evidence="2" key="1">
    <citation type="submission" date="2023-03" db="EMBL/GenBank/DDBJ databases">
        <authorList>
            <person name="Julca I."/>
        </authorList>
    </citation>
    <scope>NUCLEOTIDE SEQUENCE</scope>
</reference>
<evidence type="ECO:0000313" key="3">
    <source>
        <dbReference type="Proteomes" id="UP001161247"/>
    </source>
</evidence>
<accession>A0AAV1CFF1</accession>
<proteinExistence type="predicted"/>
<evidence type="ECO:0000256" key="1">
    <source>
        <dbReference type="SAM" id="MobiDB-lite"/>
    </source>
</evidence>
<name>A0AAV1CFF1_OLDCO</name>
<sequence>MAGIVYLRTNKFEVKLEGIAFKTRDFESLCSVDFLFPQGKTWTRQPVVGVDVMRHPRDPNHVLLFLCFGVGCVILKFNSGDEIPDSIFNFFADSRIRFVGFGIPEKNDIFPLSELGLTEKADVGYLAAKILDDGKYKKCALSELARKILRVKKMTGLTQSSSFERHEQIKSAICQLFITTAIGMVLLGKCDRRKLVGGSDGDDSQKRSTSSFLKNLNQLPLFTEGWFKFPKNKKKVHHHHAEKVPHDVPVEETTVIDGFSGKGLVYDNDDDDDNVVDDHSFEEDDPFHGKSVHIPYGDDDDEEIDADDDDDRFRARRLKGFFDDALMNYLKHKNDNVCPDENNSPCSKVVCGATQQSKPPLKGILKSPSSKYCSSRPESGARTPNSSCDDETVTVKKMLRRANSKGFNVSFKGVDFSKCDLKDPV</sequence>
<feature type="compositionally biased region" description="Polar residues" evidence="1">
    <location>
        <begin position="367"/>
        <end position="387"/>
    </location>
</feature>
<protein>
    <submittedName>
        <fullName evidence="2">OLC1v1030230C1</fullName>
    </submittedName>
</protein>
<evidence type="ECO:0000313" key="2">
    <source>
        <dbReference type="EMBL" id="CAI9094481.1"/>
    </source>
</evidence>
<keyword evidence="3" id="KW-1185">Reference proteome</keyword>